<feature type="region of interest" description="Disordered" evidence="1">
    <location>
        <begin position="1"/>
        <end position="28"/>
    </location>
</feature>
<protein>
    <submittedName>
        <fullName evidence="2">Uncharacterized protein</fullName>
    </submittedName>
</protein>
<dbReference type="EMBL" id="GBRH01199097">
    <property type="protein sequence ID" value="JAD98798.1"/>
    <property type="molecule type" value="Transcribed_RNA"/>
</dbReference>
<reference evidence="2" key="1">
    <citation type="submission" date="2014-09" db="EMBL/GenBank/DDBJ databases">
        <authorList>
            <person name="Magalhaes I.L.F."/>
            <person name="Oliveira U."/>
            <person name="Santos F.R."/>
            <person name="Vidigal T.H.D.A."/>
            <person name="Brescovit A.D."/>
            <person name="Santos A.J."/>
        </authorList>
    </citation>
    <scope>NUCLEOTIDE SEQUENCE</scope>
    <source>
        <tissue evidence="2">Shoot tissue taken approximately 20 cm above the soil surface</tissue>
    </source>
</reference>
<evidence type="ECO:0000313" key="2">
    <source>
        <dbReference type="EMBL" id="JAD98798.1"/>
    </source>
</evidence>
<name>A0A0A9EIF2_ARUDO</name>
<reference evidence="2" key="2">
    <citation type="journal article" date="2015" name="Data Brief">
        <title>Shoot transcriptome of the giant reed, Arundo donax.</title>
        <authorList>
            <person name="Barrero R.A."/>
            <person name="Guerrero F.D."/>
            <person name="Moolhuijzen P."/>
            <person name="Goolsby J.A."/>
            <person name="Tidwell J."/>
            <person name="Bellgard S.E."/>
            <person name="Bellgard M.I."/>
        </authorList>
    </citation>
    <scope>NUCLEOTIDE SEQUENCE</scope>
    <source>
        <tissue evidence="2">Shoot tissue taken approximately 20 cm above the soil surface</tissue>
    </source>
</reference>
<dbReference type="AlphaFoldDB" id="A0A0A9EIF2"/>
<evidence type="ECO:0000256" key="1">
    <source>
        <dbReference type="SAM" id="MobiDB-lite"/>
    </source>
</evidence>
<organism evidence="2">
    <name type="scientific">Arundo donax</name>
    <name type="common">Giant reed</name>
    <name type="synonym">Donax arundinaceus</name>
    <dbReference type="NCBI Taxonomy" id="35708"/>
    <lineage>
        <taxon>Eukaryota</taxon>
        <taxon>Viridiplantae</taxon>
        <taxon>Streptophyta</taxon>
        <taxon>Embryophyta</taxon>
        <taxon>Tracheophyta</taxon>
        <taxon>Spermatophyta</taxon>
        <taxon>Magnoliopsida</taxon>
        <taxon>Liliopsida</taxon>
        <taxon>Poales</taxon>
        <taxon>Poaceae</taxon>
        <taxon>PACMAD clade</taxon>
        <taxon>Arundinoideae</taxon>
        <taxon>Arundineae</taxon>
        <taxon>Arundo</taxon>
    </lineage>
</organism>
<sequence length="28" mass="3005">MLSTSNSAAVENSRSITKLRNHVDLSSS</sequence>
<proteinExistence type="predicted"/>
<accession>A0A0A9EIF2</accession>